<dbReference type="EMBL" id="CP032427">
    <property type="protein sequence ID" value="AYC43563.1"/>
    <property type="molecule type" value="Genomic_DNA"/>
</dbReference>
<proteinExistence type="predicted"/>
<dbReference type="RefSeq" id="WP_062032096.1">
    <property type="nucleotide sequence ID" value="NZ_CP032427.1"/>
</dbReference>
<evidence type="ECO:0000256" key="1">
    <source>
        <dbReference type="SAM" id="MobiDB-lite"/>
    </source>
</evidence>
<dbReference type="GeneID" id="91286665"/>
<gene>
    <name evidence="3" type="ORF">AQJ54_29340</name>
    <name evidence="2" type="ORF">DWG14_07871</name>
</gene>
<evidence type="ECO:0000313" key="4">
    <source>
        <dbReference type="Proteomes" id="UP000054375"/>
    </source>
</evidence>
<evidence type="ECO:0000313" key="3">
    <source>
        <dbReference type="EMBL" id="KUN63080.1"/>
    </source>
</evidence>
<feature type="region of interest" description="Disordered" evidence="1">
    <location>
        <begin position="156"/>
        <end position="199"/>
    </location>
</feature>
<reference evidence="2 5" key="2">
    <citation type="submission" date="2018-09" db="EMBL/GenBank/DDBJ databases">
        <title>Production of Trimethoprim by Streptomyces sp. 3E-1.</title>
        <authorList>
            <person name="Kang H.J."/>
            <person name="Kim S.B."/>
        </authorList>
    </citation>
    <scope>NUCLEOTIDE SEQUENCE [LARGE SCALE GENOMIC DNA]</scope>
    <source>
        <strain evidence="2 5">3E-1</strain>
    </source>
</reference>
<dbReference type="OrthoDB" id="4500964at2"/>
<dbReference type="KEGG" id="sge:DWG14_07871"/>
<evidence type="ECO:0000313" key="2">
    <source>
        <dbReference type="EMBL" id="AYC43563.1"/>
    </source>
</evidence>
<protein>
    <submittedName>
        <fullName evidence="3">Uncharacterized protein</fullName>
    </submittedName>
</protein>
<dbReference type="EMBL" id="LMWV01000023">
    <property type="protein sequence ID" value="KUN63080.1"/>
    <property type="molecule type" value="Genomic_DNA"/>
</dbReference>
<accession>A0A101RWM6</accession>
<name>A0A117NW24_9ACTN</name>
<sequence>MTSPAFRPTHVVPGPGMPAWEVPDPARPTVPLDPLLPVQLLERRGDWAYVLCANGWAAWVDGRLLIAVPQDPPAPEGPLTRAADPRPLLSRASDALARYRAAVEELAGGGLDGEAFRGRTRGLRIGVIVDGEDVWLYDAAHGRWVYAEGTRLSTYATDEGPQAGGHAPTEVVQADGNPPTEVAQPGGHPPTQVVTRDGP</sequence>
<reference evidence="3 4" key="1">
    <citation type="submission" date="2015-10" db="EMBL/GenBank/DDBJ databases">
        <title>Draft genome sequence of Streptomyces griseorubiginosus DSM 40469, type strain for the species Streptomyces griseorubiginosus.</title>
        <authorList>
            <person name="Ruckert C."/>
            <person name="Winkler A."/>
            <person name="Kalinowski J."/>
            <person name="Kampfer P."/>
            <person name="Glaeser S."/>
        </authorList>
    </citation>
    <scope>NUCLEOTIDE SEQUENCE [LARGE SCALE GENOMIC DNA]</scope>
    <source>
        <strain evidence="3 4">DSM 40469</strain>
    </source>
</reference>
<accession>A0A117NW24</accession>
<dbReference type="Proteomes" id="UP000265765">
    <property type="component" value="Chromosome"/>
</dbReference>
<keyword evidence="4" id="KW-1185">Reference proteome</keyword>
<evidence type="ECO:0000313" key="5">
    <source>
        <dbReference type="Proteomes" id="UP000265765"/>
    </source>
</evidence>
<dbReference type="Proteomes" id="UP000054375">
    <property type="component" value="Unassembled WGS sequence"/>
</dbReference>
<organism evidence="3 4">
    <name type="scientific">Streptomyces griseorubiginosus</name>
    <dbReference type="NCBI Taxonomy" id="67304"/>
    <lineage>
        <taxon>Bacteria</taxon>
        <taxon>Bacillati</taxon>
        <taxon>Actinomycetota</taxon>
        <taxon>Actinomycetes</taxon>
        <taxon>Kitasatosporales</taxon>
        <taxon>Streptomycetaceae</taxon>
        <taxon>Streptomyces</taxon>
    </lineage>
</organism>
<dbReference type="AlphaFoldDB" id="A0A117NW24"/>